<organism evidence="2 3">
    <name type="scientific">Rhipicephalus microplus</name>
    <name type="common">Cattle tick</name>
    <name type="synonym">Boophilus microplus</name>
    <dbReference type="NCBI Taxonomy" id="6941"/>
    <lineage>
        <taxon>Eukaryota</taxon>
        <taxon>Metazoa</taxon>
        <taxon>Ecdysozoa</taxon>
        <taxon>Arthropoda</taxon>
        <taxon>Chelicerata</taxon>
        <taxon>Arachnida</taxon>
        <taxon>Acari</taxon>
        <taxon>Parasitiformes</taxon>
        <taxon>Ixodida</taxon>
        <taxon>Ixodoidea</taxon>
        <taxon>Ixodidae</taxon>
        <taxon>Rhipicephalinae</taxon>
        <taxon>Rhipicephalus</taxon>
        <taxon>Boophilus</taxon>
    </lineage>
</organism>
<feature type="compositionally biased region" description="Low complexity" evidence="1">
    <location>
        <begin position="112"/>
        <end position="133"/>
    </location>
</feature>
<reference evidence="2" key="1">
    <citation type="journal article" date="2020" name="Cell">
        <title>Large-Scale Comparative Analyses of Tick Genomes Elucidate Their Genetic Diversity and Vector Capacities.</title>
        <authorList>
            <consortium name="Tick Genome and Microbiome Consortium (TIGMIC)"/>
            <person name="Jia N."/>
            <person name="Wang J."/>
            <person name="Shi W."/>
            <person name="Du L."/>
            <person name="Sun Y."/>
            <person name="Zhan W."/>
            <person name="Jiang J.F."/>
            <person name="Wang Q."/>
            <person name="Zhang B."/>
            <person name="Ji P."/>
            <person name="Bell-Sakyi L."/>
            <person name="Cui X.M."/>
            <person name="Yuan T.T."/>
            <person name="Jiang B.G."/>
            <person name="Yang W.F."/>
            <person name="Lam T.T."/>
            <person name="Chang Q.C."/>
            <person name="Ding S.J."/>
            <person name="Wang X.J."/>
            <person name="Zhu J.G."/>
            <person name="Ruan X.D."/>
            <person name="Zhao L."/>
            <person name="Wei J.T."/>
            <person name="Ye R.Z."/>
            <person name="Que T.C."/>
            <person name="Du C.H."/>
            <person name="Zhou Y.H."/>
            <person name="Cheng J.X."/>
            <person name="Dai P.F."/>
            <person name="Guo W.B."/>
            <person name="Han X.H."/>
            <person name="Huang E.J."/>
            <person name="Li L.F."/>
            <person name="Wei W."/>
            <person name="Gao Y.C."/>
            <person name="Liu J.Z."/>
            <person name="Shao H.Z."/>
            <person name="Wang X."/>
            <person name="Wang C.C."/>
            <person name="Yang T.C."/>
            <person name="Huo Q.B."/>
            <person name="Li W."/>
            <person name="Chen H.Y."/>
            <person name="Chen S.E."/>
            <person name="Zhou L.G."/>
            <person name="Ni X.B."/>
            <person name="Tian J.H."/>
            <person name="Sheng Y."/>
            <person name="Liu T."/>
            <person name="Pan Y.S."/>
            <person name="Xia L.Y."/>
            <person name="Li J."/>
            <person name="Zhao F."/>
            <person name="Cao W.C."/>
        </authorList>
    </citation>
    <scope>NUCLEOTIDE SEQUENCE</scope>
    <source>
        <strain evidence="2">Rmic-2018</strain>
    </source>
</reference>
<dbReference type="Proteomes" id="UP000821866">
    <property type="component" value="Chromosome 2"/>
</dbReference>
<protein>
    <submittedName>
        <fullName evidence="2">Uncharacterized protein</fullName>
    </submittedName>
</protein>
<name>A0A9J6EE91_RHIMP</name>
<accession>A0A9J6EE91</accession>
<feature type="compositionally biased region" description="Basic and acidic residues" evidence="1">
    <location>
        <begin position="86"/>
        <end position="96"/>
    </location>
</feature>
<feature type="region of interest" description="Disordered" evidence="1">
    <location>
        <begin position="47"/>
        <end position="195"/>
    </location>
</feature>
<evidence type="ECO:0000256" key="1">
    <source>
        <dbReference type="SAM" id="MobiDB-lite"/>
    </source>
</evidence>
<feature type="compositionally biased region" description="Basic and acidic residues" evidence="1">
    <location>
        <begin position="65"/>
        <end position="77"/>
    </location>
</feature>
<sequence>MLPDRTSRRSSALLRSVCSVWQLGTTSARLNASTAVATSVQGADEIVGRPPVASSPSQKPVSGVTDDRQAAPRDAEGSTKPQPEPMSERAPGREQQEAGSKSAEAGTLPTVEATAEPSSASSAGAPGTSPADAHAAEDEDDNTMNWSQVVQCKKRRAPLSPGPSKERLAVASRGGPGSSKDDLPVPKRPAATLID</sequence>
<evidence type="ECO:0000313" key="3">
    <source>
        <dbReference type="Proteomes" id="UP000821866"/>
    </source>
</evidence>
<comment type="caution">
    <text evidence="2">The sequence shown here is derived from an EMBL/GenBank/DDBJ whole genome shotgun (WGS) entry which is preliminary data.</text>
</comment>
<dbReference type="EMBL" id="JABSTU010000004">
    <property type="protein sequence ID" value="KAH8032670.1"/>
    <property type="molecule type" value="Genomic_DNA"/>
</dbReference>
<reference evidence="2" key="2">
    <citation type="submission" date="2021-09" db="EMBL/GenBank/DDBJ databases">
        <authorList>
            <person name="Jia N."/>
            <person name="Wang J."/>
            <person name="Shi W."/>
            <person name="Du L."/>
            <person name="Sun Y."/>
            <person name="Zhan W."/>
            <person name="Jiang J."/>
            <person name="Wang Q."/>
            <person name="Zhang B."/>
            <person name="Ji P."/>
            <person name="Sakyi L.B."/>
            <person name="Cui X."/>
            <person name="Yuan T."/>
            <person name="Jiang B."/>
            <person name="Yang W."/>
            <person name="Lam T.T.-Y."/>
            <person name="Chang Q."/>
            <person name="Ding S."/>
            <person name="Wang X."/>
            <person name="Zhu J."/>
            <person name="Ruan X."/>
            <person name="Zhao L."/>
            <person name="Wei J."/>
            <person name="Que T."/>
            <person name="Du C."/>
            <person name="Cheng J."/>
            <person name="Dai P."/>
            <person name="Han X."/>
            <person name="Huang E."/>
            <person name="Gao Y."/>
            <person name="Liu J."/>
            <person name="Shao H."/>
            <person name="Ye R."/>
            <person name="Li L."/>
            <person name="Wei W."/>
            <person name="Wang X."/>
            <person name="Wang C."/>
            <person name="Huo Q."/>
            <person name="Li W."/>
            <person name="Guo W."/>
            <person name="Chen H."/>
            <person name="Chen S."/>
            <person name="Zhou L."/>
            <person name="Zhou L."/>
            <person name="Ni X."/>
            <person name="Tian J."/>
            <person name="Zhou Y."/>
            <person name="Sheng Y."/>
            <person name="Liu T."/>
            <person name="Pan Y."/>
            <person name="Xia L."/>
            <person name="Li J."/>
            <person name="Zhao F."/>
            <person name="Cao W."/>
        </authorList>
    </citation>
    <scope>NUCLEOTIDE SEQUENCE</scope>
    <source>
        <strain evidence="2">Rmic-2018</strain>
        <tissue evidence="2">Larvae</tissue>
    </source>
</reference>
<keyword evidence="3" id="KW-1185">Reference proteome</keyword>
<evidence type="ECO:0000313" key="2">
    <source>
        <dbReference type="EMBL" id="KAH8032670.1"/>
    </source>
</evidence>
<dbReference type="AlphaFoldDB" id="A0A9J6EE91"/>
<gene>
    <name evidence="2" type="ORF">HPB51_000353</name>
</gene>
<proteinExistence type="predicted"/>